<dbReference type="RefSeq" id="WP_015323198.1">
    <property type="nucleotide sequence ID" value="NC_019974.1"/>
</dbReference>
<keyword evidence="11" id="KW-1185">Reference proteome</keyword>
<gene>
    <name evidence="10" type="ORF">Natoc_4070</name>
</gene>
<feature type="domain" description="ABC transmembrane type-1" evidence="9">
    <location>
        <begin position="72"/>
        <end position="270"/>
    </location>
</feature>
<organism evidence="10 11">
    <name type="scientific">Natronococcus occultus SP4</name>
    <dbReference type="NCBI Taxonomy" id="694430"/>
    <lineage>
        <taxon>Archaea</taxon>
        <taxon>Methanobacteriati</taxon>
        <taxon>Methanobacteriota</taxon>
        <taxon>Stenosarchaea group</taxon>
        <taxon>Halobacteria</taxon>
        <taxon>Halobacteriales</taxon>
        <taxon>Natrialbaceae</taxon>
        <taxon>Natronococcus</taxon>
    </lineage>
</organism>
<feature type="transmembrane region" description="Helical" evidence="8">
    <location>
        <begin position="27"/>
        <end position="49"/>
    </location>
</feature>
<dbReference type="AlphaFoldDB" id="L0K396"/>
<evidence type="ECO:0000256" key="7">
    <source>
        <dbReference type="ARBA" id="ARBA00023136"/>
    </source>
</evidence>
<dbReference type="HOGENOM" id="CLU_021838_0_0_2"/>
<keyword evidence="4" id="KW-0997">Cell inner membrane</keyword>
<proteinExistence type="inferred from homology"/>
<evidence type="ECO:0000256" key="4">
    <source>
        <dbReference type="ARBA" id="ARBA00022519"/>
    </source>
</evidence>
<dbReference type="Pfam" id="PF00528">
    <property type="entry name" value="BPD_transp_1"/>
    <property type="match status" value="2"/>
</dbReference>
<dbReference type="PANTHER" id="PTHR43357:SF3">
    <property type="entry name" value="FE(3+)-TRANSPORT SYSTEM PERMEASE PROTEIN FBPB 2"/>
    <property type="match status" value="1"/>
</dbReference>
<accession>L0K396</accession>
<evidence type="ECO:0000256" key="5">
    <source>
        <dbReference type="ARBA" id="ARBA00022692"/>
    </source>
</evidence>
<evidence type="ECO:0000313" key="11">
    <source>
        <dbReference type="Proteomes" id="UP000010878"/>
    </source>
</evidence>
<comment type="subcellular location">
    <subcellularLocation>
        <location evidence="1">Cell inner membrane</location>
        <topology evidence="1">Multi-pass membrane protein</topology>
    </subcellularLocation>
    <subcellularLocation>
        <location evidence="8">Cell membrane</location>
        <topology evidence="8">Multi-pass membrane protein</topology>
    </subcellularLocation>
</comment>
<dbReference type="InterPro" id="IPR000515">
    <property type="entry name" value="MetI-like"/>
</dbReference>
<keyword evidence="3" id="KW-1003">Cell membrane</keyword>
<feature type="transmembrane region" description="Helical" evidence="8">
    <location>
        <begin position="249"/>
        <end position="271"/>
    </location>
</feature>
<protein>
    <submittedName>
        <fullName evidence="10">ABC-type Fe3+ transport system, permease component</fullName>
    </submittedName>
</protein>
<keyword evidence="6 8" id="KW-1133">Transmembrane helix</keyword>
<evidence type="ECO:0000256" key="1">
    <source>
        <dbReference type="ARBA" id="ARBA00004429"/>
    </source>
</evidence>
<dbReference type="Proteomes" id="UP000010878">
    <property type="component" value="Chromosome"/>
</dbReference>
<name>L0K396_9EURY</name>
<evidence type="ECO:0000256" key="6">
    <source>
        <dbReference type="ARBA" id="ARBA00022989"/>
    </source>
</evidence>
<dbReference type="GO" id="GO:0005886">
    <property type="term" value="C:plasma membrane"/>
    <property type="evidence" value="ECO:0007669"/>
    <property type="project" value="UniProtKB-SubCell"/>
</dbReference>
<feature type="transmembrane region" description="Helical" evidence="8">
    <location>
        <begin position="456"/>
        <end position="477"/>
    </location>
</feature>
<evidence type="ECO:0000256" key="3">
    <source>
        <dbReference type="ARBA" id="ARBA00022475"/>
    </source>
</evidence>
<dbReference type="STRING" id="694430.Natoc_4070"/>
<evidence type="ECO:0000256" key="8">
    <source>
        <dbReference type="RuleBase" id="RU363032"/>
    </source>
</evidence>
<sequence>MKLTDLDSSRPLESIRERLENTDRPRIALALSSAIVAFLVVSPMFWLFWQATTVEPTRAYDLLVSSQTARITINSIALMVLVTVFSILLGVPLAILTTRTDLPYPRLWTIVAALPLVIPSYIGAIAFAGMFGPGGEVDTLLGTTIPRIDGLSGAILIITLYTYPYVFLTTRAALLSMDDSLVDAARTLNASPFEAFRRVTFPQIRPGIAAGALLAALYAVSDFGTPAFMQADVFTSTIYWEFSGFAVEYAALLALQLIAIVAIVLVIEAGIGRDEDVSGGAGKGATIRLGRWKWPAMGFVSLIGVLTLVVPVAIFTNWLFRSEGDPIPSLEFQWEFAFNSVYLALLAALVACLFALPVAYYSGRSNSLLSRILERATYVGFAVPGVVIGLALVFLGTRTLPSFYREGVALLVFAYVVRFLPQAVGTVRSSVLQIDDKTIEAARTLNAGWFETFRRVTLPLITPGLIAGGVLVFLTTMKELPVTLMLQPVGMDTLVSIIWGAQDALAYRYAAVPALLLVVISGFSMLVLLRQEDV</sequence>
<dbReference type="InterPro" id="IPR035906">
    <property type="entry name" value="MetI-like_sf"/>
</dbReference>
<feature type="transmembrane region" description="Helical" evidence="8">
    <location>
        <begin position="207"/>
        <end position="229"/>
    </location>
</feature>
<dbReference type="PROSITE" id="PS50928">
    <property type="entry name" value="ABC_TM1"/>
    <property type="match status" value="2"/>
</dbReference>
<keyword evidence="2 8" id="KW-0813">Transport</keyword>
<evidence type="ECO:0000313" key="10">
    <source>
        <dbReference type="EMBL" id="AGB39767.1"/>
    </source>
</evidence>
<feature type="transmembrane region" description="Helical" evidence="8">
    <location>
        <begin position="292"/>
        <end position="320"/>
    </location>
</feature>
<feature type="transmembrane region" description="Helical" evidence="8">
    <location>
        <begin position="509"/>
        <end position="529"/>
    </location>
</feature>
<dbReference type="Gene3D" id="1.10.3720.10">
    <property type="entry name" value="MetI-like"/>
    <property type="match status" value="2"/>
</dbReference>
<feature type="transmembrane region" description="Helical" evidence="8">
    <location>
        <begin position="375"/>
        <end position="396"/>
    </location>
</feature>
<dbReference type="PANTHER" id="PTHR43357">
    <property type="entry name" value="INNER MEMBRANE ABC TRANSPORTER PERMEASE PROTEIN YDCV"/>
    <property type="match status" value="1"/>
</dbReference>
<dbReference type="CDD" id="cd06261">
    <property type="entry name" value="TM_PBP2"/>
    <property type="match status" value="2"/>
</dbReference>
<evidence type="ECO:0000256" key="2">
    <source>
        <dbReference type="ARBA" id="ARBA00022448"/>
    </source>
</evidence>
<keyword evidence="5 8" id="KW-0812">Transmembrane</keyword>
<dbReference type="eggNOG" id="arCOG00163">
    <property type="taxonomic scope" value="Archaea"/>
</dbReference>
<feature type="transmembrane region" description="Helical" evidence="8">
    <location>
        <begin position="69"/>
        <end position="95"/>
    </location>
</feature>
<feature type="transmembrane region" description="Helical" evidence="8">
    <location>
        <begin position="340"/>
        <end position="363"/>
    </location>
</feature>
<dbReference type="EMBL" id="CP003929">
    <property type="protein sequence ID" value="AGB39767.1"/>
    <property type="molecule type" value="Genomic_DNA"/>
</dbReference>
<evidence type="ECO:0000259" key="9">
    <source>
        <dbReference type="PROSITE" id="PS50928"/>
    </source>
</evidence>
<dbReference type="OrthoDB" id="28023at2157"/>
<comment type="similarity">
    <text evidence="8">Belongs to the binding-protein-dependent transport system permease family.</text>
</comment>
<feature type="domain" description="ABC transmembrane type-1" evidence="9">
    <location>
        <begin position="337"/>
        <end position="528"/>
    </location>
</feature>
<dbReference type="GO" id="GO:0055085">
    <property type="term" value="P:transmembrane transport"/>
    <property type="evidence" value="ECO:0007669"/>
    <property type="project" value="InterPro"/>
</dbReference>
<keyword evidence="7 8" id="KW-0472">Membrane</keyword>
<reference evidence="10 11" key="1">
    <citation type="submission" date="2012-11" db="EMBL/GenBank/DDBJ databases">
        <title>FINISHED of Natronococcus occultus SP4, DSM 3396.</title>
        <authorList>
            <consortium name="DOE Joint Genome Institute"/>
            <person name="Eisen J."/>
            <person name="Huntemann M."/>
            <person name="Wei C.-L."/>
            <person name="Han J."/>
            <person name="Detter J.C."/>
            <person name="Han C."/>
            <person name="Tapia R."/>
            <person name="Chen A."/>
            <person name="Kyrpides N."/>
            <person name="Mavromatis K."/>
            <person name="Markowitz V."/>
            <person name="Szeto E."/>
            <person name="Ivanova N."/>
            <person name="Mikhailova N."/>
            <person name="Ovchinnikova G."/>
            <person name="Pagani I."/>
            <person name="Pati A."/>
            <person name="Goodwin L."/>
            <person name="Nordberg H.P."/>
            <person name="Cantor M.N."/>
            <person name="Hua S.X."/>
            <person name="Woyke T."/>
            <person name="Eisen J."/>
            <person name="Klenk H.-P."/>
            <person name="Klenk H.-P."/>
        </authorList>
    </citation>
    <scope>NUCLEOTIDE SEQUENCE [LARGE SCALE GENOMIC DNA]</scope>
    <source>
        <strain evidence="10 11">SP4</strain>
    </source>
</reference>
<dbReference type="KEGG" id="nou:Natoc_4070"/>
<feature type="transmembrane region" description="Helical" evidence="8">
    <location>
        <begin position="151"/>
        <end position="168"/>
    </location>
</feature>
<dbReference type="GeneID" id="14401945"/>
<dbReference type="SUPFAM" id="SSF161098">
    <property type="entry name" value="MetI-like"/>
    <property type="match status" value="2"/>
</dbReference>
<feature type="transmembrane region" description="Helical" evidence="8">
    <location>
        <begin position="107"/>
        <end position="131"/>
    </location>
</feature>